<gene>
    <name evidence="3" type="ORF">PMAYCL1PPCAC_04362</name>
</gene>
<keyword evidence="2" id="KW-0732">Signal</keyword>
<feature type="signal peptide" evidence="2">
    <location>
        <begin position="1"/>
        <end position="17"/>
    </location>
</feature>
<evidence type="ECO:0000313" key="3">
    <source>
        <dbReference type="EMBL" id="GMR34167.1"/>
    </source>
</evidence>
<dbReference type="EMBL" id="BTRK01000001">
    <property type="protein sequence ID" value="GMR34167.1"/>
    <property type="molecule type" value="Genomic_DNA"/>
</dbReference>
<accession>A0AAN4ZAA0</accession>
<dbReference type="Proteomes" id="UP001328107">
    <property type="component" value="Unassembled WGS sequence"/>
</dbReference>
<keyword evidence="1" id="KW-1133">Transmembrane helix</keyword>
<name>A0AAN4ZAA0_9BILA</name>
<protein>
    <recommendedName>
        <fullName evidence="5">FZ domain-containing protein</fullName>
    </recommendedName>
</protein>
<evidence type="ECO:0000256" key="2">
    <source>
        <dbReference type="SAM" id="SignalP"/>
    </source>
</evidence>
<keyword evidence="1" id="KW-0812">Transmembrane</keyword>
<dbReference type="AlphaFoldDB" id="A0AAN4ZAA0"/>
<feature type="transmembrane region" description="Helical" evidence="1">
    <location>
        <begin position="276"/>
        <end position="297"/>
    </location>
</feature>
<feature type="transmembrane region" description="Helical" evidence="1">
    <location>
        <begin position="244"/>
        <end position="264"/>
    </location>
</feature>
<feature type="transmembrane region" description="Helical" evidence="1">
    <location>
        <begin position="383"/>
        <end position="406"/>
    </location>
</feature>
<feature type="transmembrane region" description="Helical" evidence="1">
    <location>
        <begin position="328"/>
        <end position="352"/>
    </location>
</feature>
<comment type="caution">
    <text evidence="3">The sequence shown here is derived from an EMBL/GenBank/DDBJ whole genome shotgun (WGS) entry which is preliminary data.</text>
</comment>
<reference evidence="4" key="1">
    <citation type="submission" date="2022-10" db="EMBL/GenBank/DDBJ databases">
        <title>Genome assembly of Pristionchus species.</title>
        <authorList>
            <person name="Yoshida K."/>
            <person name="Sommer R.J."/>
        </authorList>
    </citation>
    <scope>NUCLEOTIDE SEQUENCE [LARGE SCALE GENOMIC DNA]</scope>
    <source>
        <strain evidence="4">RS5460</strain>
    </source>
</reference>
<feature type="non-terminal residue" evidence="3">
    <location>
        <position position="475"/>
    </location>
</feature>
<evidence type="ECO:0000256" key="1">
    <source>
        <dbReference type="SAM" id="Phobius"/>
    </source>
</evidence>
<dbReference type="InterPro" id="IPR036790">
    <property type="entry name" value="Frizzled_dom_sf"/>
</dbReference>
<feature type="transmembrane region" description="Helical" evidence="1">
    <location>
        <begin position="426"/>
        <end position="445"/>
    </location>
</feature>
<organism evidence="3 4">
    <name type="scientific">Pristionchus mayeri</name>
    <dbReference type="NCBI Taxonomy" id="1317129"/>
    <lineage>
        <taxon>Eukaryota</taxon>
        <taxon>Metazoa</taxon>
        <taxon>Ecdysozoa</taxon>
        <taxon>Nematoda</taxon>
        <taxon>Chromadorea</taxon>
        <taxon>Rhabditida</taxon>
        <taxon>Rhabditina</taxon>
        <taxon>Diplogasteromorpha</taxon>
        <taxon>Diplogasteroidea</taxon>
        <taxon>Neodiplogasteridae</taxon>
        <taxon>Pristionchus</taxon>
    </lineage>
</organism>
<evidence type="ECO:0008006" key="5">
    <source>
        <dbReference type="Google" id="ProtNLM"/>
    </source>
</evidence>
<keyword evidence="1" id="KW-0472">Membrane</keyword>
<evidence type="ECO:0000313" key="4">
    <source>
        <dbReference type="Proteomes" id="UP001328107"/>
    </source>
</evidence>
<feature type="chain" id="PRO_5042834018" description="FZ domain-containing protein" evidence="2">
    <location>
        <begin position="18"/>
        <end position="475"/>
    </location>
</feature>
<dbReference type="Gene3D" id="1.10.2000.10">
    <property type="entry name" value="Frizzled cysteine-rich domain"/>
    <property type="match status" value="1"/>
</dbReference>
<proteinExistence type="predicted"/>
<dbReference type="Gene3D" id="1.20.1070.10">
    <property type="entry name" value="Rhodopsin 7-helix transmembrane proteins"/>
    <property type="match status" value="1"/>
</dbReference>
<sequence length="475" mass="52817">MRVVIVSLALLLPVSSSGSVDHEVAKSQTTTANPRKLGLYRAHKRNKELGKGLWTYSEMCHAQLPFPSNDSTSSCVVPSGESCFDQLIDYKYVPSRQPFPQEYEVLKGLPECWEVLRPMLCGIIYRPCNESKFIDRNLKVGKMDVYQRFSVGECRRVWEHCEDAIKEGVFPSELIDCSRTAENDIWTNENCTLRYSASRPESMQCIFPLVYTSHERIRPLIDQCFMPCRNPLISSPDQFLSFRIFRALICFGLGISCMGIFFFLAVRSDIFVNSDVIFAIACCMLSFAVYLICWGTGSIGPLAELSECKLAAHGVVIRNTLLDSKWCWLTSVVSHVSLLASIGFLAAAYALSAASASKAAARENEKEDEIKSDDSFSRPGVRFYLVAGVVLVSIAIGIIAFGLSMASTDGIAGVCSVGLHSILDHLTVVAVPGLLYCVIALVWAARNVWSERKHREAEITQAIEEEIVRERAKKK</sequence>
<keyword evidence="4" id="KW-1185">Reference proteome</keyword>